<keyword evidence="2" id="KW-1185">Reference proteome</keyword>
<name>A0A917K368_9BACL</name>
<dbReference type="EMBL" id="BMOY01000004">
    <property type="protein sequence ID" value="GGI98271.1"/>
    <property type="molecule type" value="Genomic_DNA"/>
</dbReference>
<comment type="caution">
    <text evidence="1">The sequence shown here is derived from an EMBL/GenBank/DDBJ whole genome shotgun (WGS) entry which is preliminary data.</text>
</comment>
<dbReference type="PANTHER" id="PTHR47704">
    <property type="entry name" value="POTASSIUM TRANSPORTER KIMA"/>
    <property type="match status" value="1"/>
</dbReference>
<reference evidence="1" key="2">
    <citation type="submission" date="2020-09" db="EMBL/GenBank/DDBJ databases">
        <authorList>
            <person name="Sun Q."/>
            <person name="Ohkuma M."/>
        </authorList>
    </citation>
    <scope>NUCLEOTIDE SEQUENCE</scope>
    <source>
        <strain evidence="1">JCM 18487</strain>
    </source>
</reference>
<accession>A0A917K368</accession>
<dbReference type="Proteomes" id="UP000637695">
    <property type="component" value="Unassembled WGS sequence"/>
</dbReference>
<sequence>MAFAKSTSQNVIALFIGFDDESIHKMEEKWERWGAPCRLVTIKSEYRSLLGPLSRFVRRLEFWEGGKPDHIQILIAQFVPRKWWHHLLHNQTSFLLRMWMIRHKDVVVTTVPYHLHK</sequence>
<dbReference type="AlphaFoldDB" id="A0A917K368"/>
<protein>
    <submittedName>
        <fullName evidence="1">Uncharacterized protein</fullName>
    </submittedName>
</protein>
<proteinExistence type="predicted"/>
<dbReference type="PANTHER" id="PTHR47704:SF1">
    <property type="entry name" value="POTASSIUM TRANSPORTER KIMA"/>
    <property type="match status" value="1"/>
</dbReference>
<evidence type="ECO:0000313" key="2">
    <source>
        <dbReference type="Proteomes" id="UP000637695"/>
    </source>
</evidence>
<reference evidence="1" key="1">
    <citation type="journal article" date="2014" name="Int. J. Syst. Evol. Microbiol.">
        <title>Complete genome sequence of Corynebacterium casei LMG S-19264T (=DSM 44701T), isolated from a smear-ripened cheese.</title>
        <authorList>
            <consortium name="US DOE Joint Genome Institute (JGI-PGF)"/>
            <person name="Walter F."/>
            <person name="Albersmeier A."/>
            <person name="Kalinowski J."/>
            <person name="Ruckert C."/>
        </authorList>
    </citation>
    <scope>NUCLEOTIDE SEQUENCE</scope>
    <source>
        <strain evidence="1">JCM 18487</strain>
    </source>
</reference>
<gene>
    <name evidence="1" type="ORF">GCM10010885_04810</name>
</gene>
<dbReference type="RefSeq" id="WP_229776268.1">
    <property type="nucleotide sequence ID" value="NZ_BMOY01000004.1"/>
</dbReference>
<dbReference type="InterPro" id="IPR053153">
    <property type="entry name" value="APC_K+_Transporter"/>
</dbReference>
<organism evidence="1 2">
    <name type="scientific">Alicyclobacillus cellulosilyticus</name>
    <dbReference type="NCBI Taxonomy" id="1003997"/>
    <lineage>
        <taxon>Bacteria</taxon>
        <taxon>Bacillati</taxon>
        <taxon>Bacillota</taxon>
        <taxon>Bacilli</taxon>
        <taxon>Bacillales</taxon>
        <taxon>Alicyclobacillaceae</taxon>
        <taxon>Alicyclobacillus</taxon>
    </lineage>
</organism>
<evidence type="ECO:0000313" key="1">
    <source>
        <dbReference type="EMBL" id="GGI98271.1"/>
    </source>
</evidence>